<accession>A0ABY6U889</accession>
<feature type="non-terminal residue" evidence="1">
    <location>
        <position position="178"/>
    </location>
</feature>
<organism evidence="1 2">
    <name type="scientific">Bionectria ochroleuca</name>
    <name type="common">Gliocladium roseum</name>
    <dbReference type="NCBI Taxonomy" id="29856"/>
    <lineage>
        <taxon>Eukaryota</taxon>
        <taxon>Fungi</taxon>
        <taxon>Dikarya</taxon>
        <taxon>Ascomycota</taxon>
        <taxon>Pezizomycotina</taxon>
        <taxon>Sordariomycetes</taxon>
        <taxon>Hypocreomycetidae</taxon>
        <taxon>Hypocreales</taxon>
        <taxon>Bionectriaceae</taxon>
        <taxon>Clonostachys</taxon>
    </lineage>
</organism>
<proteinExistence type="predicted"/>
<reference evidence="1 2" key="1">
    <citation type="submission" date="2019-06" db="EMBL/GenBank/DDBJ databases">
        <authorList>
            <person name="Broberg M."/>
        </authorList>
    </citation>
    <scope>NUCLEOTIDE SEQUENCE [LARGE SCALE GENOMIC DNA]</scope>
</reference>
<evidence type="ECO:0000313" key="1">
    <source>
        <dbReference type="EMBL" id="VUC27268.1"/>
    </source>
</evidence>
<comment type="caution">
    <text evidence="1">The sequence shown here is derived from an EMBL/GenBank/DDBJ whole genome shotgun (WGS) entry which is preliminary data.</text>
</comment>
<protein>
    <submittedName>
        <fullName evidence="1">Uncharacterized protein</fullName>
    </submittedName>
</protein>
<keyword evidence="2" id="KW-1185">Reference proteome</keyword>
<dbReference type="EMBL" id="CABFNS010000767">
    <property type="protein sequence ID" value="VUC27268.1"/>
    <property type="molecule type" value="Genomic_DNA"/>
</dbReference>
<name>A0ABY6U889_BIOOC</name>
<dbReference type="Proteomes" id="UP000766486">
    <property type="component" value="Unassembled WGS sequence"/>
</dbReference>
<evidence type="ECO:0000313" key="2">
    <source>
        <dbReference type="Proteomes" id="UP000766486"/>
    </source>
</evidence>
<gene>
    <name evidence="1" type="ORF">CLO192961_LOCUS208380</name>
</gene>
<sequence>MGLPIGEDPVITLRKWALDCQEALEKIEHDCHELLVTRSMIPTSSVSRKRSCPFKSRPFNLASTRADFNYWIGITVAESTEPWSLDFKTEGSLRISKDILWHLETMLWGLQQVDKHPEKASADPTEEFLKIFRYNVEMAHVFVDELYDLGDKFREHSSVIEHCNRGREGIPMWDKHDR</sequence>